<proteinExistence type="predicted"/>
<dbReference type="EMBL" id="CALOZG010000015">
    <property type="protein sequence ID" value="CAH4031501.1"/>
    <property type="molecule type" value="Genomic_DNA"/>
</dbReference>
<evidence type="ECO:0000313" key="1">
    <source>
        <dbReference type="EMBL" id="CAH4031501.1"/>
    </source>
</evidence>
<accession>A0A9P0TIX8</accession>
<dbReference type="Proteomes" id="UP001152562">
    <property type="component" value="Unassembled WGS sequence"/>
</dbReference>
<organism evidence="1 2">
    <name type="scientific">Pieris brassicae</name>
    <name type="common">White butterfly</name>
    <name type="synonym">Large white butterfly</name>
    <dbReference type="NCBI Taxonomy" id="7116"/>
    <lineage>
        <taxon>Eukaryota</taxon>
        <taxon>Metazoa</taxon>
        <taxon>Ecdysozoa</taxon>
        <taxon>Arthropoda</taxon>
        <taxon>Hexapoda</taxon>
        <taxon>Insecta</taxon>
        <taxon>Pterygota</taxon>
        <taxon>Neoptera</taxon>
        <taxon>Endopterygota</taxon>
        <taxon>Lepidoptera</taxon>
        <taxon>Glossata</taxon>
        <taxon>Ditrysia</taxon>
        <taxon>Papilionoidea</taxon>
        <taxon>Pieridae</taxon>
        <taxon>Pierinae</taxon>
        <taxon>Pieris</taxon>
    </lineage>
</organism>
<comment type="caution">
    <text evidence="1">The sequence shown here is derived from an EMBL/GenBank/DDBJ whole genome shotgun (WGS) entry which is preliminary data.</text>
</comment>
<dbReference type="AlphaFoldDB" id="A0A9P0TIX8"/>
<sequence length="90" mass="10506">MKRIAPDLQDPVAQTQHNTNHSRCFRADFYFHQHVLRSRKSHQHWSAGHRAGKLASTRNKATQNDAPIFHQLKVLISVIKVCRWEKAPKK</sequence>
<protein>
    <submittedName>
        <fullName evidence="1">Uncharacterized protein</fullName>
    </submittedName>
</protein>
<gene>
    <name evidence="1" type="ORF">PIBRA_LOCUS7988</name>
</gene>
<name>A0A9P0TIX8_PIEBR</name>
<reference evidence="1" key="1">
    <citation type="submission" date="2022-05" db="EMBL/GenBank/DDBJ databases">
        <authorList>
            <person name="Okamura Y."/>
        </authorList>
    </citation>
    <scope>NUCLEOTIDE SEQUENCE</scope>
</reference>
<keyword evidence="2" id="KW-1185">Reference proteome</keyword>
<evidence type="ECO:0000313" key="2">
    <source>
        <dbReference type="Proteomes" id="UP001152562"/>
    </source>
</evidence>